<sequence length="670" mass="69256">MNSILLANDRIEREIKRLLARVRRQNRELSSHLVQALRIGTTRRSPGAMVLVLMVATALSLPAYAQVAVEWAAQGGGGLMGRDAADNLFTAASGGQTPGGDILLTKRNSSGVVQWQVSYDNLENSTFEAPTWVATDQAGNIIVTGNRMSGISNPVNAASIVMKFDPSGNLLWRQVYEGSFDGSYTKKSLIDSDNTIYVLGIGQGPAGRVTKVKKFTPDGAALWSYFDSTGIGSPLNMKFAPDGNILIVGSATTIIKGFAKIDKNGNHLWNSSLNGDGRADAAGDQFGNTYLASGPSLKKVSPTGQTLWERANPISGSFVEVGSDNNPVISGLPNPATAGVAFAKFNSNGGLLWQNLDADGRSLVLIPNSYEMKLDEFNNAYLGAGNIGVMGVSKVNSDGTSAWTATVQGFYASTVIEFGAGGSNGIYASGGGMAKFVQGPDVPAEADLGLSLTAFPSTVTQGQQVTYTIQATNNGPALARDIMVTGSLPACAIGQLAPGATARCTRTAIAAAPGAFTQTMTVDNGAQPDPNPSNNSQTVSTQVTPVSNATDLSLVMVDAPDPVRRGSNVIYTLTVANSGPANASNVALTDVLPANTTLVSAVSTSGLCSGAGTVSCLLGTLNANATATVTITVRTRLRGTINNSASVTSDASTTDFNTANNSATAVTTVR</sequence>
<dbReference type="Proteomes" id="UP000035760">
    <property type="component" value="Unassembled WGS sequence"/>
</dbReference>
<evidence type="ECO:0000313" key="6">
    <source>
        <dbReference type="Proteomes" id="UP000035760"/>
    </source>
</evidence>
<dbReference type="InterPro" id="IPR011042">
    <property type="entry name" value="6-blade_b-propeller_TolB-like"/>
</dbReference>
<evidence type="ECO:0000256" key="1">
    <source>
        <dbReference type="SAM" id="Coils"/>
    </source>
</evidence>
<dbReference type="Gene3D" id="2.60.40.10">
    <property type="entry name" value="Immunoglobulins"/>
    <property type="match status" value="2"/>
</dbReference>
<keyword evidence="3" id="KW-0472">Membrane</keyword>
<feature type="domain" description="DUF11" evidence="4">
    <location>
        <begin position="447"/>
        <end position="490"/>
    </location>
</feature>
<dbReference type="EMBL" id="CBTJ020000056">
    <property type="protein sequence ID" value="CDI03392.1"/>
    <property type="molecule type" value="Genomic_DNA"/>
</dbReference>
<proteinExistence type="predicted"/>
<keyword evidence="1" id="KW-0175">Coiled coil</keyword>
<protein>
    <recommendedName>
        <fullName evidence="4">DUF11 domain-containing protein</fullName>
    </recommendedName>
</protein>
<feature type="domain" description="DUF11" evidence="4">
    <location>
        <begin position="551"/>
        <end position="665"/>
    </location>
</feature>
<comment type="caution">
    <text evidence="5">The sequence shown here is derived from an EMBL/GenBank/DDBJ whole genome shotgun (WGS) entry which is preliminary data.</text>
</comment>
<keyword evidence="6" id="KW-1185">Reference proteome</keyword>
<name>W6M6S4_9GAMM</name>
<feature type="region of interest" description="Disordered" evidence="2">
    <location>
        <begin position="520"/>
        <end position="543"/>
    </location>
</feature>
<dbReference type="PANTHER" id="PTHR34819:SF3">
    <property type="entry name" value="CELL SURFACE PROTEIN"/>
    <property type="match status" value="1"/>
</dbReference>
<dbReference type="PANTHER" id="PTHR34819">
    <property type="entry name" value="LARGE CYSTEINE-RICH PERIPLASMIC PROTEIN OMCB"/>
    <property type="match status" value="1"/>
</dbReference>
<dbReference type="InterPro" id="IPR047589">
    <property type="entry name" value="DUF11_rpt"/>
</dbReference>
<dbReference type="NCBIfam" id="TIGR01451">
    <property type="entry name" value="B_ant_repeat"/>
    <property type="match status" value="2"/>
</dbReference>
<reference evidence="5" key="1">
    <citation type="submission" date="2013-07" db="EMBL/GenBank/DDBJ databases">
        <authorList>
            <person name="McIlroy S."/>
        </authorList>
    </citation>
    <scope>NUCLEOTIDE SEQUENCE [LARGE SCALE GENOMIC DNA]</scope>
    <source>
        <strain evidence="5">Run_A_D11</strain>
    </source>
</reference>
<dbReference type="Gene3D" id="2.120.10.30">
    <property type="entry name" value="TolB, C-terminal domain"/>
    <property type="match status" value="1"/>
</dbReference>
<keyword evidence="3" id="KW-1133">Transmembrane helix</keyword>
<evidence type="ECO:0000313" key="5">
    <source>
        <dbReference type="EMBL" id="CDI03392.1"/>
    </source>
</evidence>
<keyword evidence="3" id="KW-0812">Transmembrane</keyword>
<evidence type="ECO:0000256" key="3">
    <source>
        <dbReference type="SAM" id="Phobius"/>
    </source>
</evidence>
<feature type="coiled-coil region" evidence="1">
    <location>
        <begin position="1"/>
        <end position="28"/>
    </location>
</feature>
<gene>
    <name evidence="5" type="ORF">BN873_480004</name>
</gene>
<reference evidence="5" key="2">
    <citation type="submission" date="2014-03" db="EMBL/GenBank/DDBJ databases">
        <title>Candidatus Competibacter-lineage genomes retrieved from metagenomes reveal functional metabolic diversity.</title>
        <authorList>
            <person name="McIlroy S.J."/>
            <person name="Albertsen M."/>
            <person name="Andresen E.K."/>
            <person name="Saunders A.M."/>
            <person name="Kristiansen R."/>
            <person name="Stokholm-Bjerregaard M."/>
            <person name="Nielsen K.L."/>
            <person name="Nielsen P.H."/>
        </authorList>
    </citation>
    <scope>NUCLEOTIDE SEQUENCE</scope>
    <source>
        <strain evidence="5">Run_A_D11</strain>
    </source>
</reference>
<dbReference type="AlphaFoldDB" id="W6M6S4"/>
<dbReference type="InterPro" id="IPR013783">
    <property type="entry name" value="Ig-like_fold"/>
</dbReference>
<evidence type="ECO:0000259" key="4">
    <source>
        <dbReference type="Pfam" id="PF01345"/>
    </source>
</evidence>
<organism evidence="5 6">
    <name type="scientific">Candidatus Competibacter denitrificans Run_A_D11</name>
    <dbReference type="NCBI Taxonomy" id="1400863"/>
    <lineage>
        <taxon>Bacteria</taxon>
        <taxon>Pseudomonadati</taxon>
        <taxon>Pseudomonadota</taxon>
        <taxon>Gammaproteobacteria</taxon>
        <taxon>Candidatus Competibacteraceae</taxon>
        <taxon>Candidatus Competibacter</taxon>
    </lineage>
</organism>
<dbReference type="SUPFAM" id="SSF101898">
    <property type="entry name" value="NHL repeat"/>
    <property type="match status" value="1"/>
</dbReference>
<feature type="compositionally biased region" description="Polar residues" evidence="2">
    <location>
        <begin position="532"/>
        <end position="543"/>
    </location>
</feature>
<dbReference type="InterPro" id="IPR051172">
    <property type="entry name" value="Chlamydia_OmcB"/>
</dbReference>
<dbReference type="Pfam" id="PF01345">
    <property type="entry name" value="DUF11"/>
    <property type="match status" value="3"/>
</dbReference>
<feature type="domain" description="DUF11" evidence="4">
    <location>
        <begin position="491"/>
        <end position="540"/>
    </location>
</feature>
<dbReference type="InterPro" id="IPR001434">
    <property type="entry name" value="OmcB-like_DUF11"/>
</dbReference>
<accession>W6M6S4</accession>
<dbReference type="STRING" id="1400863.BN873_480004"/>
<feature type="transmembrane region" description="Helical" evidence="3">
    <location>
        <begin position="47"/>
        <end position="65"/>
    </location>
</feature>
<evidence type="ECO:0000256" key="2">
    <source>
        <dbReference type="SAM" id="MobiDB-lite"/>
    </source>
</evidence>